<gene>
    <name evidence="1" type="ORF">MPL3356_60536</name>
</gene>
<accession>A0A090EA05</accession>
<evidence type="ECO:0000313" key="1">
    <source>
        <dbReference type="EMBL" id="CDX26755.1"/>
    </source>
</evidence>
<reference evidence="2" key="1">
    <citation type="submission" date="2014-08" db="EMBL/GenBank/DDBJ databases">
        <authorList>
            <person name="Moulin L."/>
        </authorList>
    </citation>
    <scope>NUCLEOTIDE SEQUENCE [LARGE SCALE GENOMIC DNA]</scope>
</reference>
<evidence type="ECO:0000313" key="2">
    <source>
        <dbReference type="Proteomes" id="UP000045285"/>
    </source>
</evidence>
<protein>
    <submittedName>
        <fullName evidence="1">Uncharacterized protein</fullName>
    </submittedName>
</protein>
<sequence length="664" mass="74158">MSEFHIFGSAVAAQFRRLADGELYAVQAEDLFEKYLAAFPEGSNPVFRVRTEHDCSCCKHFIRNVGHLVSLQGGEITTMWDVFDLPHPYDKVAARMSEYVRSLPIVSIFRTKEGRFGQPFSNELREGETSPIRWTHFHCDIVGRHRSNRPDADRGAVTTNVGVFRRGLEEITLDALNLVIDLINENNLYRGAEFRPAVQTFMTLHMEYPRAGTQAEKDVFVWSNVRNPAALFRNTVIGTLVVDLSDGMDEDAAVRSFEKKVAPENYKRPTALITPKMIEDAVAKLRDMGLESAIERRFAKLADVSVNNVLFVDNSVRGTMKDGIAGLLMEEVRAAPPIITNPTPISMEDFLTQIVPQASSINLLVQNKHLANFVSVTAPVHDDAGRLFKWDNGFAWSYDGDATDSIKQRVKRAGGNVDATLRVSLAWSNFDDLDLHVLEPDGNHVFFGNKSGKLDVDMNAGGRVSREPVENICWAGRLRDGEYRVWVNNYAKRETIDVGFTIELEYAGSIQQFSYAKALPGGQNAEVMLMTVRSGELIRAAVHPGLVGGSVPQEKWGIKTETLVPVDTLMASPNHWDGQEIGNKHWFFILKGCRNPEPARGIYNEFLKGALEPHRKVFEVLGAKTKCPVSEEQLSGVGYSSTRKDEAVVVVKGDRINKAFHINF</sequence>
<keyword evidence="2" id="KW-1185">Reference proteome</keyword>
<dbReference type="AlphaFoldDB" id="A0A090EA05"/>
<organism evidence="1 2">
    <name type="scientific">Mesorhizobium plurifarium</name>
    <dbReference type="NCBI Taxonomy" id="69974"/>
    <lineage>
        <taxon>Bacteria</taxon>
        <taxon>Pseudomonadati</taxon>
        <taxon>Pseudomonadota</taxon>
        <taxon>Alphaproteobacteria</taxon>
        <taxon>Hyphomicrobiales</taxon>
        <taxon>Phyllobacteriaceae</taxon>
        <taxon>Mesorhizobium</taxon>
    </lineage>
</organism>
<dbReference type="EMBL" id="CCMZ01000056">
    <property type="protein sequence ID" value="CDX26755.1"/>
    <property type="molecule type" value="Genomic_DNA"/>
</dbReference>
<name>A0A090EA05_MESPL</name>
<proteinExistence type="predicted"/>
<dbReference type="Proteomes" id="UP000045285">
    <property type="component" value="Unassembled WGS sequence"/>
</dbReference>